<reference evidence="2" key="1">
    <citation type="journal article" date="2019" name="Sci. Rep.">
        <title>Draft genome of Tanacetum cinerariifolium, the natural source of mosquito coil.</title>
        <authorList>
            <person name="Yamashiro T."/>
            <person name="Shiraishi A."/>
            <person name="Satake H."/>
            <person name="Nakayama K."/>
        </authorList>
    </citation>
    <scope>NUCLEOTIDE SEQUENCE</scope>
</reference>
<evidence type="ECO:0000313" key="2">
    <source>
        <dbReference type="EMBL" id="GFA59190.1"/>
    </source>
</evidence>
<dbReference type="AlphaFoldDB" id="A0A699JV17"/>
<comment type="caution">
    <text evidence="2">The sequence shown here is derived from an EMBL/GenBank/DDBJ whole genome shotgun (WGS) entry which is preliminary data.</text>
</comment>
<keyword evidence="1" id="KW-0175">Coiled coil</keyword>
<evidence type="ECO:0008006" key="3">
    <source>
        <dbReference type="Google" id="ProtNLM"/>
    </source>
</evidence>
<evidence type="ECO:0000256" key="1">
    <source>
        <dbReference type="SAM" id="Coils"/>
    </source>
</evidence>
<proteinExistence type="predicted"/>
<feature type="coiled-coil region" evidence="1">
    <location>
        <begin position="99"/>
        <end position="197"/>
    </location>
</feature>
<name>A0A699JV17_TANCI</name>
<organism evidence="2">
    <name type="scientific">Tanacetum cinerariifolium</name>
    <name type="common">Dalmatian daisy</name>
    <name type="synonym">Chrysanthemum cinerariifolium</name>
    <dbReference type="NCBI Taxonomy" id="118510"/>
    <lineage>
        <taxon>Eukaryota</taxon>
        <taxon>Viridiplantae</taxon>
        <taxon>Streptophyta</taxon>
        <taxon>Embryophyta</taxon>
        <taxon>Tracheophyta</taxon>
        <taxon>Spermatophyta</taxon>
        <taxon>Magnoliopsida</taxon>
        <taxon>eudicotyledons</taxon>
        <taxon>Gunneridae</taxon>
        <taxon>Pentapetalae</taxon>
        <taxon>asterids</taxon>
        <taxon>campanulids</taxon>
        <taxon>Asterales</taxon>
        <taxon>Asteraceae</taxon>
        <taxon>Asteroideae</taxon>
        <taxon>Anthemideae</taxon>
        <taxon>Anthemidinae</taxon>
        <taxon>Tanacetum</taxon>
    </lineage>
</organism>
<sequence>MSSPNHPTSNIQDAFSYNTPDYIMASPDYVSASPGKTFSESSNDSFDLIPIASPTLSLFYDDPYMKVMHAYYAKESPIPPPVIVPPYPMLSPISRKTSLKRHDEQFEEILNHLDQLSLDRIDNIEDNIEGLRKVRVIIQEDIDNLKTELQETRAQVAKLQRKQLGKNNKIALSLFRIADLEQIIKEIEAHHQADKEKSPFSVRLIISTPLDYPFDESIFIKLDIIIPMPPKRTSTSATPAMTQDAIRKLVSNSVTAALEAQAATMANIDNLNRNTLSLERIENIEDNIKGLGKGRVIIQQDFDNLEIEL</sequence>
<protein>
    <recommendedName>
        <fullName evidence="3">Reverse transcriptase domain-containing protein</fullName>
    </recommendedName>
</protein>
<gene>
    <name evidence="2" type="ORF">Tci_631162</name>
</gene>
<dbReference type="EMBL" id="BKCJ010451310">
    <property type="protein sequence ID" value="GFA59190.1"/>
    <property type="molecule type" value="Genomic_DNA"/>
</dbReference>
<accession>A0A699JV17</accession>